<comment type="caution">
    <text evidence="1">The sequence shown here is derived from an EMBL/GenBank/DDBJ whole genome shotgun (WGS) entry which is preliminary data.</text>
</comment>
<dbReference type="EMBL" id="JACHES010000004">
    <property type="protein sequence ID" value="MBB6176419.1"/>
    <property type="molecule type" value="Genomic_DNA"/>
</dbReference>
<name>A0A7X0DAT1_9BACL</name>
<sequence length="75" mass="8307">MSWNAEVVLKSGKVVAVADLVSINRISQSDSSVSKNTDFENFILPSKGILSFVGKNNIVWLESSDIEYLSLFRVN</sequence>
<accession>A0A7X0DAT1</accession>
<evidence type="ECO:0000313" key="2">
    <source>
        <dbReference type="Proteomes" id="UP000523528"/>
    </source>
</evidence>
<proteinExistence type="predicted"/>
<reference evidence="1 2" key="1">
    <citation type="submission" date="2020-08" db="EMBL/GenBank/DDBJ databases">
        <title>Genomic Encyclopedia of Type Strains, Phase IV (KMG-IV): sequencing the most valuable type-strain genomes for metagenomic binning, comparative biology and taxonomic classification.</title>
        <authorList>
            <person name="Goeker M."/>
        </authorList>
    </citation>
    <scope>NUCLEOTIDE SEQUENCE [LARGE SCALE GENOMIC DNA]</scope>
    <source>
        <strain evidence="1 2">DSM 23211</strain>
    </source>
</reference>
<organism evidence="1 2">
    <name type="scientific">Anoxybacillus tengchongensis</name>
    <dbReference type="NCBI Taxonomy" id="576944"/>
    <lineage>
        <taxon>Bacteria</taxon>
        <taxon>Bacillati</taxon>
        <taxon>Bacillota</taxon>
        <taxon>Bacilli</taxon>
        <taxon>Bacillales</taxon>
        <taxon>Anoxybacillaceae</taxon>
        <taxon>Anoxybacillus</taxon>
    </lineage>
</organism>
<dbReference type="RefSeq" id="WP_183248033.1">
    <property type="nucleotide sequence ID" value="NZ_JACHES010000004.1"/>
</dbReference>
<gene>
    <name evidence="1" type="ORF">HNQ82_001233</name>
</gene>
<keyword evidence="2" id="KW-1185">Reference proteome</keyword>
<dbReference type="AlphaFoldDB" id="A0A7X0DAT1"/>
<dbReference type="Proteomes" id="UP000523528">
    <property type="component" value="Unassembled WGS sequence"/>
</dbReference>
<evidence type="ECO:0000313" key="1">
    <source>
        <dbReference type="EMBL" id="MBB6176419.1"/>
    </source>
</evidence>
<protein>
    <submittedName>
        <fullName evidence="1">Uncharacterized protein</fullName>
    </submittedName>
</protein>